<comment type="similarity">
    <text evidence="1">Belongs to the glutaredoxin family. CPYC subfamily.</text>
</comment>
<dbReference type="PANTHER" id="PTHR45694">
    <property type="entry name" value="GLUTAREDOXIN 2"/>
    <property type="match status" value="1"/>
</dbReference>
<evidence type="ECO:0000256" key="5">
    <source>
        <dbReference type="ARBA" id="ARBA00023284"/>
    </source>
</evidence>
<dbReference type="FunFam" id="3.40.30.10:FF:000026">
    <property type="entry name" value="Glutaredoxin 2"/>
    <property type="match status" value="1"/>
</dbReference>
<keyword evidence="3" id="KW-0249">Electron transport</keyword>
<dbReference type="EMBL" id="SWLB01000014">
    <property type="protein sequence ID" value="KAF3329659.1"/>
    <property type="molecule type" value="Genomic_DNA"/>
</dbReference>
<dbReference type="Proteomes" id="UP000623129">
    <property type="component" value="Unassembled WGS sequence"/>
</dbReference>
<dbReference type="GO" id="GO:0034599">
    <property type="term" value="P:cellular response to oxidative stress"/>
    <property type="evidence" value="ECO:0007669"/>
    <property type="project" value="TreeGrafter"/>
</dbReference>
<keyword evidence="2" id="KW-0813">Transport</keyword>
<keyword evidence="6" id="KW-0812">Transmembrane</keyword>
<name>A0A833R4V1_9POAL</name>
<keyword evidence="9" id="KW-1185">Reference proteome</keyword>
<dbReference type="PRINTS" id="PR00160">
    <property type="entry name" value="GLUTAREDOXIN"/>
</dbReference>
<proteinExistence type="inferred from homology"/>
<dbReference type="NCBIfam" id="TIGR02180">
    <property type="entry name" value="GRX_euk"/>
    <property type="match status" value="1"/>
</dbReference>
<dbReference type="PANTHER" id="PTHR45694:SF5">
    <property type="entry name" value="GLUTAREDOXIN 2"/>
    <property type="match status" value="1"/>
</dbReference>
<organism evidence="8 9">
    <name type="scientific">Carex littledalei</name>
    <dbReference type="NCBI Taxonomy" id="544730"/>
    <lineage>
        <taxon>Eukaryota</taxon>
        <taxon>Viridiplantae</taxon>
        <taxon>Streptophyta</taxon>
        <taxon>Embryophyta</taxon>
        <taxon>Tracheophyta</taxon>
        <taxon>Spermatophyta</taxon>
        <taxon>Magnoliopsida</taxon>
        <taxon>Liliopsida</taxon>
        <taxon>Poales</taxon>
        <taxon>Cyperaceae</taxon>
        <taxon>Cyperoideae</taxon>
        <taxon>Cariceae</taxon>
        <taxon>Carex</taxon>
        <taxon>Carex subgen. Euthyceras</taxon>
    </lineage>
</organism>
<accession>A0A833R4V1</accession>
<keyword evidence="6" id="KW-1133">Transmembrane helix</keyword>
<dbReference type="Pfam" id="PF00462">
    <property type="entry name" value="Glutaredoxin"/>
    <property type="match status" value="1"/>
</dbReference>
<evidence type="ECO:0000256" key="3">
    <source>
        <dbReference type="ARBA" id="ARBA00022982"/>
    </source>
</evidence>
<evidence type="ECO:0000256" key="1">
    <source>
        <dbReference type="ARBA" id="ARBA00007190"/>
    </source>
</evidence>
<dbReference type="GO" id="GO:0005737">
    <property type="term" value="C:cytoplasm"/>
    <property type="evidence" value="ECO:0007669"/>
    <property type="project" value="TreeGrafter"/>
</dbReference>
<feature type="transmembrane region" description="Helical" evidence="6">
    <location>
        <begin position="70"/>
        <end position="90"/>
    </location>
</feature>
<keyword evidence="5" id="KW-0676">Redox-active center</keyword>
<dbReference type="SUPFAM" id="SSF52833">
    <property type="entry name" value="Thioredoxin-like"/>
    <property type="match status" value="1"/>
</dbReference>
<dbReference type="CDD" id="cd03419">
    <property type="entry name" value="GRX_GRXh_1_2_like"/>
    <property type="match status" value="1"/>
</dbReference>
<dbReference type="AlphaFoldDB" id="A0A833R4V1"/>
<keyword evidence="4" id="KW-1015">Disulfide bond</keyword>
<feature type="domain" description="Glutaredoxin" evidence="7">
    <location>
        <begin position="109"/>
        <end position="170"/>
    </location>
</feature>
<dbReference type="GO" id="GO:0015038">
    <property type="term" value="F:glutathione disulfide oxidoreductase activity"/>
    <property type="evidence" value="ECO:0007669"/>
    <property type="project" value="TreeGrafter"/>
</dbReference>
<dbReference type="PROSITE" id="PS00195">
    <property type="entry name" value="GLUTAREDOXIN_1"/>
    <property type="match status" value="1"/>
</dbReference>
<dbReference type="InterPro" id="IPR002109">
    <property type="entry name" value="Glutaredoxin"/>
</dbReference>
<reference evidence="8" key="1">
    <citation type="submission" date="2020-01" db="EMBL/GenBank/DDBJ databases">
        <title>Genome sequence of Kobresia littledalei, the first chromosome-level genome in the family Cyperaceae.</title>
        <authorList>
            <person name="Qu G."/>
        </authorList>
    </citation>
    <scope>NUCLEOTIDE SEQUENCE</scope>
    <source>
        <strain evidence="8">C.B.Clarke</strain>
        <tissue evidence="8">Leaf</tissue>
    </source>
</reference>
<keyword evidence="6" id="KW-0472">Membrane</keyword>
<evidence type="ECO:0000313" key="9">
    <source>
        <dbReference type="Proteomes" id="UP000623129"/>
    </source>
</evidence>
<sequence length="196" mass="21594">MMGNQLKIQLKPQIPIKTTDLIRDQTIKPSHSISIARPFKLRYPSLCLASVNPIQTPPITTVEMALTRRIGMATVALIAFATAAFVAAPADAAKEKRAFIRSTVKGHDIVIFSKSYCPYCKRAKGVFKDLNEEPFVVELDQREDGSEIQDALLEIVGKRTVPQVFIKGKHLGGSDATVEAYESGKLKELLSPKDDL</sequence>
<dbReference type="InterPro" id="IPR036249">
    <property type="entry name" value="Thioredoxin-like_sf"/>
</dbReference>
<protein>
    <submittedName>
        <fullName evidence="8">Glutaredoxin-C8-like protein</fullName>
    </submittedName>
</protein>
<evidence type="ECO:0000256" key="6">
    <source>
        <dbReference type="SAM" id="Phobius"/>
    </source>
</evidence>
<dbReference type="InterPro" id="IPR011899">
    <property type="entry name" value="Glutaredoxin_euk/vir"/>
</dbReference>
<dbReference type="Gene3D" id="3.40.30.10">
    <property type="entry name" value="Glutaredoxin"/>
    <property type="match status" value="1"/>
</dbReference>
<dbReference type="InterPro" id="IPR014025">
    <property type="entry name" value="Glutaredoxin_subgr"/>
</dbReference>
<evidence type="ECO:0000256" key="4">
    <source>
        <dbReference type="ARBA" id="ARBA00023157"/>
    </source>
</evidence>
<dbReference type="OrthoDB" id="418495at2759"/>
<gene>
    <name evidence="8" type="ORF">FCM35_KLT04990</name>
</gene>
<evidence type="ECO:0000256" key="2">
    <source>
        <dbReference type="ARBA" id="ARBA00022448"/>
    </source>
</evidence>
<evidence type="ECO:0000313" key="8">
    <source>
        <dbReference type="EMBL" id="KAF3329659.1"/>
    </source>
</evidence>
<evidence type="ECO:0000259" key="7">
    <source>
        <dbReference type="Pfam" id="PF00462"/>
    </source>
</evidence>
<comment type="caution">
    <text evidence="8">The sequence shown here is derived from an EMBL/GenBank/DDBJ whole genome shotgun (WGS) entry which is preliminary data.</text>
</comment>
<dbReference type="InterPro" id="IPR011767">
    <property type="entry name" value="GLR_AS"/>
</dbReference>
<dbReference type="PROSITE" id="PS51354">
    <property type="entry name" value="GLUTAREDOXIN_2"/>
    <property type="match status" value="1"/>
</dbReference>